<dbReference type="AlphaFoldDB" id="Q0AXD8"/>
<evidence type="ECO:0000256" key="1">
    <source>
        <dbReference type="SAM" id="SignalP"/>
    </source>
</evidence>
<reference evidence="3" key="1">
    <citation type="journal article" date="2010" name="Environ. Microbiol.">
        <title>The genome of Syntrophomonas wolfei: new insights into syntrophic metabolism and biohydrogen production.</title>
        <authorList>
            <person name="Sieber J.R."/>
            <person name="Sims D.R."/>
            <person name="Han C."/>
            <person name="Kim E."/>
            <person name="Lykidis A."/>
            <person name="Lapidus A.L."/>
            <person name="McDonnald E."/>
            <person name="Rohlin L."/>
            <person name="Culley D.E."/>
            <person name="Gunsalus R."/>
            <person name="McInerney M.J."/>
        </authorList>
    </citation>
    <scope>NUCLEOTIDE SEQUENCE [LARGE SCALE GENOMIC DNA]</scope>
    <source>
        <strain evidence="3">DSM 2245B / Goettingen</strain>
    </source>
</reference>
<sequence length="339" mass="37016">MKKLIITSSILFIAVFVLVCCNASYANDLIPLANVATTTSGGGGSGSSSGVNIFPQKFNVPFDKDWTITFNNDVIQTGLTDNIYVLDESGKRVDSFSTVVKIIPGLDKKSIIVKAPIVNSSYGTYIVGWKPITTYTLCVDNAFCALNGKPLTELVKMKFSIIDKTPGTIIVSEVGQVIMPTTSTGEPKIIIDANKINATPKTIVKVQVGLYPSRTLTYGATVYNGRSGFMYNKFGAWTKEQLESATVIVGIKNNADFQYGESFTGSVINVDTVKKTITFKDNDNTSILSYDGEYLKVNGINSTLDQFTSNLNVGDVINFCRGSDQWDQDYFNIIYVNKN</sequence>
<organism evidence="2 3">
    <name type="scientific">Syntrophomonas wolfei subsp. wolfei (strain DSM 2245B / Goettingen)</name>
    <dbReference type="NCBI Taxonomy" id="335541"/>
    <lineage>
        <taxon>Bacteria</taxon>
        <taxon>Bacillati</taxon>
        <taxon>Bacillota</taxon>
        <taxon>Clostridia</taxon>
        <taxon>Eubacteriales</taxon>
        <taxon>Syntrophomonadaceae</taxon>
        <taxon>Syntrophomonas</taxon>
    </lineage>
</organism>
<dbReference type="OrthoDB" id="1938904at2"/>
<dbReference type="RefSeq" id="WP_011640716.1">
    <property type="nucleotide sequence ID" value="NC_008346.1"/>
</dbReference>
<dbReference type="HOGENOM" id="CLU_818690_0_0_9"/>
<keyword evidence="1" id="KW-0732">Signal</keyword>
<dbReference type="Proteomes" id="UP000001968">
    <property type="component" value="Chromosome"/>
</dbReference>
<name>Q0AXD8_SYNWW</name>
<dbReference type="KEGG" id="swo:Swol_1308"/>
<feature type="chain" id="PRO_5039463315" description="SbsA Ig-like domain-containing protein" evidence="1">
    <location>
        <begin position="27"/>
        <end position="339"/>
    </location>
</feature>
<evidence type="ECO:0008006" key="4">
    <source>
        <dbReference type="Google" id="ProtNLM"/>
    </source>
</evidence>
<accession>Q0AXD8</accession>
<evidence type="ECO:0000313" key="2">
    <source>
        <dbReference type="EMBL" id="ABI68616.1"/>
    </source>
</evidence>
<keyword evidence="3" id="KW-1185">Reference proteome</keyword>
<protein>
    <recommendedName>
        <fullName evidence="4">SbsA Ig-like domain-containing protein</fullName>
    </recommendedName>
</protein>
<gene>
    <name evidence="2" type="ordered locus">Swol_1308</name>
</gene>
<evidence type="ECO:0000313" key="3">
    <source>
        <dbReference type="Proteomes" id="UP000001968"/>
    </source>
</evidence>
<dbReference type="EMBL" id="CP000448">
    <property type="protein sequence ID" value="ABI68616.1"/>
    <property type="molecule type" value="Genomic_DNA"/>
</dbReference>
<feature type="signal peptide" evidence="1">
    <location>
        <begin position="1"/>
        <end position="26"/>
    </location>
</feature>
<proteinExistence type="predicted"/>